<reference evidence="1" key="1">
    <citation type="submission" date="2018-05" db="EMBL/GenBank/DDBJ databases">
        <authorList>
            <person name="Lanie J.A."/>
            <person name="Ng W.-L."/>
            <person name="Kazmierczak K.M."/>
            <person name="Andrzejewski T.M."/>
            <person name="Davidsen T.M."/>
            <person name="Wayne K.J."/>
            <person name="Tettelin H."/>
            <person name="Glass J.I."/>
            <person name="Rusch D."/>
            <person name="Podicherti R."/>
            <person name="Tsui H.-C.T."/>
            <person name="Winkler M.E."/>
        </authorList>
    </citation>
    <scope>NUCLEOTIDE SEQUENCE</scope>
</reference>
<evidence type="ECO:0000313" key="1">
    <source>
        <dbReference type="EMBL" id="SVC73842.1"/>
    </source>
</evidence>
<organism evidence="1">
    <name type="scientific">marine metagenome</name>
    <dbReference type="NCBI Taxonomy" id="408172"/>
    <lineage>
        <taxon>unclassified sequences</taxon>
        <taxon>metagenomes</taxon>
        <taxon>ecological metagenomes</taxon>
    </lineage>
</organism>
<accession>A0A382PPB4</accession>
<dbReference type="Pfam" id="PF13715">
    <property type="entry name" value="CarbopepD_reg_2"/>
    <property type="match status" value="1"/>
</dbReference>
<evidence type="ECO:0008006" key="2">
    <source>
        <dbReference type="Google" id="ProtNLM"/>
    </source>
</evidence>
<sequence length="106" mass="11464">MFFQKKIVLSFLCFVQVILAQDPIRGVVQDAETGVPIIGVNILLIGTETGTVTDTEGSFVLAISVDIEPALRLSHIAYNTVEVMIDSSYTGVIQLDPAVIKGQEIE</sequence>
<proteinExistence type="predicted"/>
<dbReference type="EMBL" id="UINC01108033">
    <property type="protein sequence ID" value="SVC73842.1"/>
    <property type="molecule type" value="Genomic_DNA"/>
</dbReference>
<feature type="non-terminal residue" evidence="1">
    <location>
        <position position="106"/>
    </location>
</feature>
<dbReference type="SUPFAM" id="SSF49464">
    <property type="entry name" value="Carboxypeptidase regulatory domain-like"/>
    <property type="match status" value="1"/>
</dbReference>
<dbReference type="InterPro" id="IPR008969">
    <property type="entry name" value="CarboxyPept-like_regulatory"/>
</dbReference>
<name>A0A382PPB4_9ZZZZ</name>
<protein>
    <recommendedName>
        <fullName evidence="2">TonB-dependent receptor plug domain-containing protein</fullName>
    </recommendedName>
</protein>
<dbReference type="Gene3D" id="2.60.40.1120">
    <property type="entry name" value="Carboxypeptidase-like, regulatory domain"/>
    <property type="match status" value="1"/>
</dbReference>
<dbReference type="AlphaFoldDB" id="A0A382PPB4"/>
<gene>
    <name evidence="1" type="ORF">METZ01_LOCUS326696</name>
</gene>